<dbReference type="EMBL" id="SWKV01000224">
    <property type="protein sequence ID" value="KAF3030305.1"/>
    <property type="molecule type" value="Genomic_DNA"/>
</dbReference>
<dbReference type="InterPro" id="IPR001227">
    <property type="entry name" value="Ac_transferase_dom_sf"/>
</dbReference>
<dbReference type="Gene3D" id="1.10.1200.10">
    <property type="entry name" value="ACP-like"/>
    <property type="match status" value="1"/>
</dbReference>
<dbReference type="InterPro" id="IPR049900">
    <property type="entry name" value="PKS_mFAS_DH"/>
</dbReference>
<name>A0A9P4WFL2_9PLEO</name>
<dbReference type="InterPro" id="IPR050091">
    <property type="entry name" value="PKS_NRPS_Biosynth_Enz"/>
</dbReference>
<comment type="caution">
    <text evidence="10">The sequence shown here is derived from an EMBL/GenBank/DDBJ whole genome shotgun (WGS) entry which is preliminary data.</text>
</comment>
<dbReference type="Gene3D" id="3.40.50.720">
    <property type="entry name" value="NAD(P)-binding Rossmann-like Domain"/>
    <property type="match status" value="1"/>
</dbReference>
<feature type="region of interest" description="N-terminal hotdog fold" evidence="6">
    <location>
        <begin position="930"/>
        <end position="1051"/>
    </location>
</feature>
<keyword evidence="2" id="KW-0597">Phosphoprotein</keyword>
<dbReference type="CDD" id="cd00833">
    <property type="entry name" value="PKS"/>
    <property type="match status" value="1"/>
</dbReference>
<dbReference type="InterPro" id="IPR049552">
    <property type="entry name" value="PKS_DH_N"/>
</dbReference>
<dbReference type="Proteomes" id="UP000758155">
    <property type="component" value="Unassembled WGS sequence"/>
</dbReference>
<keyword evidence="1" id="KW-0596">Phosphopantetheine</keyword>
<dbReference type="SMART" id="SM00822">
    <property type="entry name" value="PKS_KR"/>
    <property type="match status" value="1"/>
</dbReference>
<reference evidence="10" key="1">
    <citation type="submission" date="2019-04" db="EMBL/GenBank/DDBJ databases">
        <title>Sequencing of skin fungus with MAO and IRED activity.</title>
        <authorList>
            <person name="Marsaioli A.J."/>
            <person name="Bonatto J.M.C."/>
            <person name="Reis Junior O."/>
        </authorList>
    </citation>
    <scope>NUCLEOTIDE SEQUENCE</scope>
    <source>
        <strain evidence="10">28M1</strain>
    </source>
</reference>
<dbReference type="InterPro" id="IPR014031">
    <property type="entry name" value="Ketoacyl_synth_C"/>
</dbReference>
<dbReference type="InterPro" id="IPR020841">
    <property type="entry name" value="PKS_Beta-ketoAc_synthase_dom"/>
</dbReference>
<sequence>MSFDNDSPTIGSVVSGFELLDPPPGPSAQVKSHKVAIIGMSCRTAGNIDTPDKLWDFLLRKKNACGTIPAQRWEPWRNKGSSQAKVVEKIINKGYFLDRLEDFDAAFFGISPAEAELMDPQQRLGLELAWEALENAGIRPDLLSGSDTGVFMGVDSNDYSLMLMGDLPTIEPWSGIGTAHHGIPNRISYHLGLQGPSAAVDAACASSLVAIHLARQSISNGESTLAICGGMNVICAPALSCTLQKAGALSADGVCRSFDDAANGYGRGEGGAVIVLKRLEAAIQDNDNILAVLKSSASAQDGRTDGIMAPSSLAQERVARLALSCAGAIDPHTIDYIEAHATSTSRGDPTEIAALARVYGTDRFSHLPCYLGSLKPNIGHLEAAAGAVGLLKAVLSLQKGVIAPQTLLEDLNSRIDWASSGLSVVTDATAWPEREVRRAAVCSYGYGGSVCHAILEQAPKPIGRAAECQRSDQPVGDAPVILTLSAHKRKSLPKLADNLARWLSDSGTKDIRAVARTLSQRRAMLNHRVSFVVANTEDARCALADFADGKVEKWTTSGYELERASHKGAVWVFSGHGAQWPDMGRELLLNRVFYDVLSNVDDVFLEEAGFSVVEALRTSEIGGSARVQVLTYAVQIGLTALLLSQGVAPKAVIGHSVGEIAAAVTAGCITQREGARIVSRRAKLYERVEGQGTMSLVTLPFEQVAQELSGRDDIAAAIRSSPSTCVVSGTVDAVEGYLQSLKKQGISAKSIKTDIGFHSPLLKHLAPQFEYSLRGDLDPQPARLKLYSTSTEHPNDVSLRDSRYWEKNMLDPVLLVDAVEAALDDGFQIYMEVSTHPIVSQSISETLTARSSEDFVVFGVMESNTSACYSILAAISQLHNSGDGVDFRATLGAGPWATTVPNTPWEHKPYWRTVGNSSGLTSRQHDVDAHTVLGGLVQIAGTSTKVWTTTLDVTTKPYPLTHLLDDTEILPAAVYCASFREATGAAALSNIKLRVPAPITADEREVQTIVDGDRVRIASRLKARDGTKEPDRGDVWTEHGEAYVALTDLAFQQQTLSVPALKNRLGSPLPTNFASEFLRSIGVSGIAFPWIVTEHFGNEKEMLVRMDMCPSMQTMPWDSKSWAPFLDAATSVGSSIFFKNVRMRIVSGIDQLRFLSKELPPKEGYLFIENRSECERLKADISILSDAGEILLKVTGMQFSDLEAQGDQSQGVDALVHRLAWVPHMLSETPLAVRNVVVVSENPAVDGYMESLYQLTDEVVRVRSFDSLDAPHVRSTLSKDHSVVVYVPADVKEMEDIASSAHAFIWQTVSILSVLGDMTSAPKLFIVTQAAHKGSSPTCLAQYPLQGFARVAAAEYPSNWGGLIDNEGSALSLLAIKYVKGQSVIRIQDEVPRVARLRSFVKDERHASKTTDLLPKPHGTYVVTGGFGALGLEVLRFLVQKGARRIVIVSRRAFPPRDKWSDPPTSLTAAVETITHLESFGATFHTVALDIGSLSAPAELCAALSHLSLPPVAGVVHAAGVSGYGYIQKTPSSTYASVMSPKVQGALNLHSAFPCGKLDFFVLFSSIGQLIGTPGQSAYAASNAFLDGLATHRRSQGCNTIAIQWSAWRALGLAADTALVDLELRSSGVADITVQEGMDAWLSLSNIDTDHGIVARILPLDADEPLPSDFVRDVVQRRSTLVTRTASASVVAKTPVTKEEINGHVKRSIAMVLRSEAEQIEDSDLFSYLGFDSISTVRLVKLLQETTKIKITPTITWRHPTVKDLTQWIYDEASARGKVEAAAQSVNAPL</sequence>
<evidence type="ECO:0000256" key="3">
    <source>
        <dbReference type="ARBA" id="ARBA00022679"/>
    </source>
</evidence>
<dbReference type="SMART" id="SM01294">
    <property type="entry name" value="PKS_PP_betabranch"/>
    <property type="match status" value="1"/>
</dbReference>
<dbReference type="Gene3D" id="3.40.366.10">
    <property type="entry name" value="Malonyl-Coenzyme A Acyl Carrier Protein, domain 2"/>
    <property type="match status" value="1"/>
</dbReference>
<feature type="active site" description="Proton acceptor; for dehydratase activity" evidence="6">
    <location>
        <position position="962"/>
    </location>
</feature>
<dbReference type="SUPFAM" id="SSF55048">
    <property type="entry name" value="Probable ACP-binding domain of malonyl-CoA ACP transacylase"/>
    <property type="match status" value="1"/>
</dbReference>
<keyword evidence="3" id="KW-0808">Transferase</keyword>
<dbReference type="PROSITE" id="PS00606">
    <property type="entry name" value="KS3_1"/>
    <property type="match status" value="1"/>
</dbReference>
<dbReference type="GO" id="GO:0004315">
    <property type="term" value="F:3-oxoacyl-[acyl-carrier-protein] synthase activity"/>
    <property type="evidence" value="ECO:0007669"/>
    <property type="project" value="InterPro"/>
</dbReference>
<dbReference type="Pfam" id="PF00698">
    <property type="entry name" value="Acyl_transf_1"/>
    <property type="match status" value="1"/>
</dbReference>
<feature type="domain" description="Carrier" evidence="7">
    <location>
        <begin position="1699"/>
        <end position="1773"/>
    </location>
</feature>
<evidence type="ECO:0000256" key="6">
    <source>
        <dbReference type="PROSITE-ProRule" id="PRU01363"/>
    </source>
</evidence>
<dbReference type="PROSITE" id="PS52019">
    <property type="entry name" value="PKS_MFAS_DH"/>
    <property type="match status" value="1"/>
</dbReference>
<dbReference type="InterPro" id="IPR020807">
    <property type="entry name" value="PKS_DH"/>
</dbReference>
<dbReference type="InterPro" id="IPR016036">
    <property type="entry name" value="Malonyl_transacylase_ACP-bd"/>
</dbReference>
<dbReference type="GO" id="GO:0004312">
    <property type="term" value="F:fatty acid synthase activity"/>
    <property type="evidence" value="ECO:0007669"/>
    <property type="project" value="TreeGrafter"/>
</dbReference>
<dbReference type="InterPro" id="IPR020806">
    <property type="entry name" value="PKS_PP-bd"/>
</dbReference>
<feature type="domain" description="Ketosynthase family 3 (KS3)" evidence="8">
    <location>
        <begin position="32"/>
        <end position="457"/>
    </location>
</feature>
<dbReference type="InterPro" id="IPR032821">
    <property type="entry name" value="PKS_assoc"/>
</dbReference>
<dbReference type="SUPFAM" id="SSF51735">
    <property type="entry name" value="NAD(P)-binding Rossmann-fold domains"/>
    <property type="match status" value="2"/>
</dbReference>
<dbReference type="InterPro" id="IPR036736">
    <property type="entry name" value="ACP-like_sf"/>
</dbReference>
<protein>
    <recommendedName>
        <fullName evidence="5">6-methylsalicylic acid synthase</fullName>
        <ecNumber evidence="5">2.3.1.165</ecNumber>
    </recommendedName>
</protein>
<evidence type="ECO:0000259" key="9">
    <source>
        <dbReference type="PROSITE" id="PS52019"/>
    </source>
</evidence>
<dbReference type="OrthoDB" id="5334845at2759"/>
<dbReference type="InterPro" id="IPR009081">
    <property type="entry name" value="PP-bd_ACP"/>
</dbReference>
<dbReference type="InterPro" id="IPR014030">
    <property type="entry name" value="Ketoacyl_synth_N"/>
</dbReference>
<evidence type="ECO:0000313" key="11">
    <source>
        <dbReference type="Proteomes" id="UP000758155"/>
    </source>
</evidence>
<dbReference type="PANTHER" id="PTHR43775:SF22">
    <property type="entry name" value="SYNTHASE, PUTATIVE (JCVI)-RELATED"/>
    <property type="match status" value="1"/>
</dbReference>
<dbReference type="InterPro" id="IPR042104">
    <property type="entry name" value="PKS_dehydratase_sf"/>
</dbReference>
<dbReference type="SUPFAM" id="SSF53901">
    <property type="entry name" value="Thiolase-like"/>
    <property type="match status" value="1"/>
</dbReference>
<evidence type="ECO:0000259" key="8">
    <source>
        <dbReference type="PROSITE" id="PS52004"/>
    </source>
</evidence>
<dbReference type="Pfam" id="PF02801">
    <property type="entry name" value="Ketoacyl-synt_C"/>
    <property type="match status" value="1"/>
</dbReference>
<evidence type="ECO:0000256" key="2">
    <source>
        <dbReference type="ARBA" id="ARBA00022553"/>
    </source>
</evidence>
<dbReference type="Pfam" id="PF08659">
    <property type="entry name" value="KR"/>
    <property type="match status" value="1"/>
</dbReference>
<organism evidence="10 11">
    <name type="scientific">Didymella heteroderae</name>
    <dbReference type="NCBI Taxonomy" id="1769908"/>
    <lineage>
        <taxon>Eukaryota</taxon>
        <taxon>Fungi</taxon>
        <taxon>Dikarya</taxon>
        <taxon>Ascomycota</taxon>
        <taxon>Pezizomycotina</taxon>
        <taxon>Dothideomycetes</taxon>
        <taxon>Pleosporomycetidae</taxon>
        <taxon>Pleosporales</taxon>
        <taxon>Pleosporineae</taxon>
        <taxon>Didymellaceae</taxon>
        <taxon>Didymella</taxon>
    </lineage>
</organism>
<dbReference type="Pfam" id="PF00109">
    <property type="entry name" value="ketoacyl-synt"/>
    <property type="match status" value="1"/>
</dbReference>
<dbReference type="Pfam" id="PF21089">
    <property type="entry name" value="PKS_DH_N"/>
    <property type="match status" value="1"/>
</dbReference>
<dbReference type="SMART" id="SM00825">
    <property type="entry name" value="PKS_KS"/>
    <property type="match status" value="1"/>
</dbReference>
<feature type="active site" description="Proton donor; for dehydratase activity" evidence="6">
    <location>
        <position position="1127"/>
    </location>
</feature>
<proteinExistence type="predicted"/>
<feature type="region of interest" description="C-terminal hotdog fold" evidence="6">
    <location>
        <begin position="1066"/>
        <end position="1208"/>
    </location>
</feature>
<dbReference type="InterPro" id="IPR014043">
    <property type="entry name" value="Acyl_transferase_dom"/>
</dbReference>
<dbReference type="PANTHER" id="PTHR43775">
    <property type="entry name" value="FATTY ACID SYNTHASE"/>
    <property type="match status" value="1"/>
</dbReference>
<keyword evidence="4" id="KW-0511">Multifunctional enzyme</keyword>
<dbReference type="EC" id="2.3.1.165" evidence="5"/>
<keyword evidence="11" id="KW-1185">Reference proteome</keyword>
<dbReference type="SMART" id="SM00823">
    <property type="entry name" value="PKS_PP"/>
    <property type="match status" value="1"/>
</dbReference>
<dbReference type="GO" id="GO:0031177">
    <property type="term" value="F:phosphopantetheine binding"/>
    <property type="evidence" value="ECO:0007669"/>
    <property type="project" value="InterPro"/>
</dbReference>
<evidence type="ECO:0000259" key="7">
    <source>
        <dbReference type="PROSITE" id="PS50075"/>
    </source>
</evidence>
<evidence type="ECO:0000256" key="4">
    <source>
        <dbReference type="ARBA" id="ARBA00023268"/>
    </source>
</evidence>
<dbReference type="GO" id="GO:0044550">
    <property type="term" value="P:secondary metabolite biosynthetic process"/>
    <property type="evidence" value="ECO:0007669"/>
    <property type="project" value="TreeGrafter"/>
</dbReference>
<dbReference type="SMART" id="SM00826">
    <property type="entry name" value="PKS_DH"/>
    <property type="match status" value="1"/>
</dbReference>
<dbReference type="InterPro" id="IPR016035">
    <property type="entry name" value="Acyl_Trfase/lysoPLipase"/>
</dbReference>
<dbReference type="SUPFAM" id="SSF52151">
    <property type="entry name" value="FabD/lysophospholipase-like"/>
    <property type="match status" value="1"/>
</dbReference>
<dbReference type="InterPro" id="IPR016039">
    <property type="entry name" value="Thiolase-like"/>
</dbReference>
<dbReference type="Gene3D" id="3.30.70.3290">
    <property type="match status" value="1"/>
</dbReference>
<dbReference type="Gene3D" id="3.40.47.10">
    <property type="match status" value="1"/>
</dbReference>
<dbReference type="Pfam" id="PF16197">
    <property type="entry name" value="KAsynt_C_assoc"/>
    <property type="match status" value="1"/>
</dbReference>
<evidence type="ECO:0000256" key="1">
    <source>
        <dbReference type="ARBA" id="ARBA00022450"/>
    </source>
</evidence>
<dbReference type="Gene3D" id="3.10.129.110">
    <property type="entry name" value="Polyketide synthase dehydratase"/>
    <property type="match status" value="1"/>
</dbReference>
<dbReference type="InterPro" id="IPR057326">
    <property type="entry name" value="KR_dom"/>
</dbReference>
<dbReference type="SUPFAM" id="SSF47336">
    <property type="entry name" value="ACP-like"/>
    <property type="match status" value="1"/>
</dbReference>
<dbReference type="GO" id="GO:0050641">
    <property type="term" value="F:6-methylsalicylic acid synthase activity"/>
    <property type="evidence" value="ECO:0007669"/>
    <property type="project" value="UniProtKB-EC"/>
</dbReference>
<dbReference type="GO" id="GO:0006633">
    <property type="term" value="P:fatty acid biosynthetic process"/>
    <property type="evidence" value="ECO:0007669"/>
    <property type="project" value="InterPro"/>
</dbReference>
<dbReference type="InterPro" id="IPR013968">
    <property type="entry name" value="PKS_KR"/>
</dbReference>
<evidence type="ECO:0000256" key="5">
    <source>
        <dbReference type="ARBA" id="ARBA00038879"/>
    </source>
</evidence>
<gene>
    <name evidence="10" type="ORF">E8E12_000154</name>
</gene>
<dbReference type="InterPro" id="IPR018201">
    <property type="entry name" value="Ketoacyl_synth_AS"/>
</dbReference>
<dbReference type="SMART" id="SM00827">
    <property type="entry name" value="PKS_AT"/>
    <property type="match status" value="1"/>
</dbReference>
<accession>A0A9P4WFL2</accession>
<evidence type="ECO:0000313" key="10">
    <source>
        <dbReference type="EMBL" id="KAF3030305.1"/>
    </source>
</evidence>
<dbReference type="Pfam" id="PF00550">
    <property type="entry name" value="PP-binding"/>
    <property type="match status" value="1"/>
</dbReference>
<dbReference type="InterPro" id="IPR036291">
    <property type="entry name" value="NAD(P)-bd_dom_sf"/>
</dbReference>
<dbReference type="PROSITE" id="PS50075">
    <property type="entry name" value="CARRIER"/>
    <property type="match status" value="1"/>
</dbReference>
<dbReference type="PROSITE" id="PS52004">
    <property type="entry name" value="KS3_2"/>
    <property type="match status" value="1"/>
</dbReference>
<feature type="domain" description="PKS/mFAS DH" evidence="9">
    <location>
        <begin position="930"/>
        <end position="1208"/>
    </location>
</feature>